<dbReference type="EMBL" id="BAAARV010000023">
    <property type="protein sequence ID" value="GAA2343465.1"/>
    <property type="molecule type" value="Genomic_DNA"/>
</dbReference>
<name>A0ABP5T3X2_9ACTN</name>
<sequence length="94" mass="8891">MPEAGTPDVGTAGAGIPGAGTPNVGTAGVGMPEAGTPDVGTAAVDGMPEAGSVASGSREPGWSGSGPTGDDGVVTRARYRSGGSSMIPISCDSW</sequence>
<protein>
    <submittedName>
        <fullName evidence="2">Uncharacterized protein</fullName>
    </submittedName>
</protein>
<feature type="region of interest" description="Disordered" evidence="1">
    <location>
        <begin position="1"/>
        <end position="76"/>
    </location>
</feature>
<evidence type="ECO:0000313" key="3">
    <source>
        <dbReference type="Proteomes" id="UP001501444"/>
    </source>
</evidence>
<comment type="caution">
    <text evidence="2">The sequence shown here is derived from an EMBL/GenBank/DDBJ whole genome shotgun (WGS) entry which is preliminary data.</text>
</comment>
<proteinExistence type="predicted"/>
<gene>
    <name evidence="2" type="ORF">GCM10010170_028400</name>
</gene>
<evidence type="ECO:0000313" key="2">
    <source>
        <dbReference type="EMBL" id="GAA2343465.1"/>
    </source>
</evidence>
<dbReference type="Proteomes" id="UP001501444">
    <property type="component" value="Unassembled WGS sequence"/>
</dbReference>
<keyword evidence="3" id="KW-1185">Reference proteome</keyword>
<evidence type="ECO:0000256" key="1">
    <source>
        <dbReference type="SAM" id="MobiDB-lite"/>
    </source>
</evidence>
<accession>A0ABP5T3X2</accession>
<organism evidence="2 3">
    <name type="scientific">Dactylosporangium salmoneum</name>
    <dbReference type="NCBI Taxonomy" id="53361"/>
    <lineage>
        <taxon>Bacteria</taxon>
        <taxon>Bacillati</taxon>
        <taxon>Actinomycetota</taxon>
        <taxon>Actinomycetes</taxon>
        <taxon>Micromonosporales</taxon>
        <taxon>Micromonosporaceae</taxon>
        <taxon>Dactylosporangium</taxon>
    </lineage>
</organism>
<reference evidence="3" key="1">
    <citation type="journal article" date="2019" name="Int. J. Syst. Evol. Microbiol.">
        <title>The Global Catalogue of Microorganisms (GCM) 10K type strain sequencing project: providing services to taxonomists for standard genome sequencing and annotation.</title>
        <authorList>
            <consortium name="The Broad Institute Genomics Platform"/>
            <consortium name="The Broad Institute Genome Sequencing Center for Infectious Disease"/>
            <person name="Wu L."/>
            <person name="Ma J."/>
        </authorList>
    </citation>
    <scope>NUCLEOTIDE SEQUENCE [LARGE SCALE GENOMIC DNA]</scope>
    <source>
        <strain evidence="3">JCM 3272</strain>
    </source>
</reference>